<name>A0ABW4BGB3_9LACO</name>
<dbReference type="Proteomes" id="UP001597199">
    <property type="component" value="Unassembled WGS sequence"/>
</dbReference>
<keyword evidence="1" id="KW-0472">Membrane</keyword>
<evidence type="ECO:0000313" key="3">
    <source>
        <dbReference type="Proteomes" id="UP001597199"/>
    </source>
</evidence>
<evidence type="ECO:0000313" key="2">
    <source>
        <dbReference type="EMBL" id="MFD1398742.1"/>
    </source>
</evidence>
<keyword evidence="1" id="KW-1133">Transmembrane helix</keyword>
<dbReference type="RefSeq" id="WP_204118747.1">
    <property type="nucleotide sequence ID" value="NZ_BOLV01000007.1"/>
</dbReference>
<evidence type="ECO:0000256" key="1">
    <source>
        <dbReference type="SAM" id="Phobius"/>
    </source>
</evidence>
<sequence>MMAMPNHPSRQHQVDQDRAYDRVAPKPAHCLALIFASLLLAGVLGLL</sequence>
<feature type="transmembrane region" description="Helical" evidence="1">
    <location>
        <begin position="28"/>
        <end position="46"/>
    </location>
</feature>
<accession>A0ABW4BGB3</accession>
<comment type="caution">
    <text evidence="2">The sequence shown here is derived from an EMBL/GenBank/DDBJ whole genome shotgun (WGS) entry which is preliminary data.</text>
</comment>
<keyword evidence="1" id="KW-0812">Transmembrane</keyword>
<reference evidence="3" key="1">
    <citation type="journal article" date="2019" name="Int. J. Syst. Evol. Microbiol.">
        <title>The Global Catalogue of Microorganisms (GCM) 10K type strain sequencing project: providing services to taxonomists for standard genome sequencing and annotation.</title>
        <authorList>
            <consortium name="The Broad Institute Genomics Platform"/>
            <consortium name="The Broad Institute Genome Sequencing Center for Infectious Disease"/>
            <person name="Wu L."/>
            <person name="Ma J."/>
        </authorList>
    </citation>
    <scope>NUCLEOTIDE SEQUENCE [LARGE SCALE GENOMIC DNA]</scope>
    <source>
        <strain evidence="3">CCM 9110</strain>
    </source>
</reference>
<dbReference type="EMBL" id="JBHTOA010000023">
    <property type="protein sequence ID" value="MFD1398742.1"/>
    <property type="molecule type" value="Genomic_DNA"/>
</dbReference>
<protein>
    <submittedName>
        <fullName evidence="2">Uncharacterized protein</fullName>
    </submittedName>
</protein>
<proteinExistence type="predicted"/>
<keyword evidence="3" id="KW-1185">Reference proteome</keyword>
<organism evidence="2 3">
    <name type="scientific">Lacticaseibacillus suilingensis</name>
    <dbReference type="NCBI Taxonomy" id="2799577"/>
    <lineage>
        <taxon>Bacteria</taxon>
        <taxon>Bacillati</taxon>
        <taxon>Bacillota</taxon>
        <taxon>Bacilli</taxon>
        <taxon>Lactobacillales</taxon>
        <taxon>Lactobacillaceae</taxon>
        <taxon>Lacticaseibacillus</taxon>
    </lineage>
</organism>
<gene>
    <name evidence="2" type="ORF">ACFQ41_05425</name>
</gene>